<gene>
    <name evidence="1" type="ORF">ENO26_09095</name>
</gene>
<comment type="caution">
    <text evidence="1">The sequence shown here is derived from an EMBL/GenBank/DDBJ whole genome shotgun (WGS) entry which is preliminary data.</text>
</comment>
<evidence type="ECO:0000313" key="1">
    <source>
        <dbReference type="EMBL" id="HEM67697.1"/>
    </source>
</evidence>
<dbReference type="EMBL" id="DSEU01000062">
    <property type="protein sequence ID" value="HEM67697.1"/>
    <property type="molecule type" value="Genomic_DNA"/>
</dbReference>
<sequence>MRVLVVEYLVTCFRREVAELYRDILVEGYAMVHALSNFLTSAGLDVNISVSSDLGYSFFQLA</sequence>
<proteinExistence type="predicted"/>
<name>A0A7J2U5U5_9CREN</name>
<protein>
    <submittedName>
        <fullName evidence="1">Uncharacterized protein</fullName>
    </submittedName>
</protein>
<dbReference type="AlphaFoldDB" id="A0A7J2U5U5"/>
<accession>A0A7J2U5U5</accession>
<reference evidence="1" key="1">
    <citation type="journal article" date="2020" name="mSystems">
        <title>Genome- and Community-Level Interaction Insights into Carbon Utilization and Element Cycling Functions of Hydrothermarchaeota in Hydrothermal Sediment.</title>
        <authorList>
            <person name="Zhou Z."/>
            <person name="Liu Y."/>
            <person name="Xu W."/>
            <person name="Pan J."/>
            <person name="Luo Z.H."/>
            <person name="Li M."/>
        </authorList>
    </citation>
    <scope>NUCLEOTIDE SEQUENCE [LARGE SCALE GENOMIC DNA]</scope>
    <source>
        <strain evidence="1">SpSt-125</strain>
    </source>
</reference>
<organism evidence="1">
    <name type="scientific">Ignisphaera aggregans</name>
    <dbReference type="NCBI Taxonomy" id="334771"/>
    <lineage>
        <taxon>Archaea</taxon>
        <taxon>Thermoproteota</taxon>
        <taxon>Thermoprotei</taxon>
        <taxon>Desulfurococcales</taxon>
        <taxon>Desulfurococcaceae</taxon>
        <taxon>Ignisphaera</taxon>
    </lineage>
</organism>